<feature type="binding site" evidence="7">
    <location>
        <position position="315"/>
    </location>
    <ligand>
        <name>Zn(2+)</name>
        <dbReference type="ChEBI" id="CHEBI:29105"/>
    </ligand>
</feature>
<dbReference type="PANTHER" id="PTHR42752:SF1">
    <property type="entry name" value="IMIDAZOLONEPROPIONASE-RELATED"/>
    <property type="match status" value="1"/>
</dbReference>
<dbReference type="SUPFAM" id="SSF51556">
    <property type="entry name" value="Metallo-dependent hydrolases"/>
    <property type="match status" value="1"/>
</dbReference>
<dbReference type="GO" id="GO:0005506">
    <property type="term" value="F:iron ion binding"/>
    <property type="evidence" value="ECO:0007669"/>
    <property type="project" value="UniProtKB-UniRule"/>
</dbReference>
<reference evidence="9 10" key="1">
    <citation type="submission" date="2018-07" db="EMBL/GenBank/DDBJ databases">
        <title>Halomonas montanilacus sp. nov., isolated from Lake Pengyan on Tibetan Plateau.</title>
        <authorList>
            <person name="Lu H."/>
            <person name="Xing P."/>
            <person name="Wu Q."/>
        </authorList>
    </citation>
    <scope>NUCLEOTIDE SEQUENCE [LARGE SCALE GENOMIC DNA]</scope>
    <source>
        <strain evidence="9 10">PYC7W</strain>
    </source>
</reference>
<dbReference type="GO" id="GO:0019556">
    <property type="term" value="P:L-histidine catabolic process to glutamate and formamide"/>
    <property type="evidence" value="ECO:0007669"/>
    <property type="project" value="UniProtKB-UniRule"/>
</dbReference>
<comment type="caution">
    <text evidence="9">The sequence shown here is derived from an EMBL/GenBank/DDBJ whole genome shotgun (WGS) entry which is preliminary data.</text>
</comment>
<keyword evidence="5 7" id="KW-0862">Zinc</keyword>
<dbReference type="Gene3D" id="2.30.40.10">
    <property type="entry name" value="Urease, subunit C, domain 1"/>
    <property type="match status" value="1"/>
</dbReference>
<proteinExistence type="inferred from homology"/>
<keyword evidence="7" id="KW-0963">Cytoplasm</keyword>
<evidence type="ECO:0000256" key="5">
    <source>
        <dbReference type="ARBA" id="ARBA00022833"/>
    </source>
</evidence>
<keyword evidence="2 7" id="KW-0479">Metal-binding</keyword>
<feature type="binding site" evidence="7">
    <location>
        <position position="142"/>
    </location>
    <ligand>
        <name>4-imidazolone-5-propanoate</name>
        <dbReference type="ChEBI" id="CHEBI:77893"/>
    </ligand>
</feature>
<feature type="binding site" evidence="7">
    <location>
        <position position="317"/>
    </location>
    <ligand>
        <name>N-formimidoyl-L-glutamate</name>
        <dbReference type="ChEBI" id="CHEBI:58928"/>
    </ligand>
</feature>
<dbReference type="SUPFAM" id="SSF51338">
    <property type="entry name" value="Composite domain of metallo-dependent hydrolases"/>
    <property type="match status" value="1"/>
</dbReference>
<keyword evidence="6 7" id="KW-0408">Iron</keyword>
<dbReference type="GO" id="GO:0019557">
    <property type="term" value="P:L-histidine catabolic process to glutamate and formate"/>
    <property type="evidence" value="ECO:0007669"/>
    <property type="project" value="UniProtKB-UniPathway"/>
</dbReference>
<dbReference type="FunFam" id="3.20.20.140:FF:000007">
    <property type="entry name" value="Imidazolonepropionase"/>
    <property type="match status" value="1"/>
</dbReference>
<dbReference type="Proteomes" id="UP000252405">
    <property type="component" value="Unassembled WGS sequence"/>
</dbReference>
<comment type="catalytic activity">
    <reaction evidence="7">
        <text>4-imidazolone-5-propanoate + H2O = N-formimidoyl-L-glutamate</text>
        <dbReference type="Rhea" id="RHEA:23660"/>
        <dbReference type="ChEBI" id="CHEBI:15377"/>
        <dbReference type="ChEBI" id="CHEBI:58928"/>
        <dbReference type="ChEBI" id="CHEBI:77893"/>
        <dbReference type="EC" id="3.5.2.7"/>
    </reaction>
</comment>
<dbReference type="InterPro" id="IPR011059">
    <property type="entry name" value="Metal-dep_hydrolase_composite"/>
</dbReference>
<feature type="binding site" evidence="7">
    <location>
        <position position="72"/>
    </location>
    <ligand>
        <name>Zn(2+)</name>
        <dbReference type="ChEBI" id="CHEBI:29105"/>
    </ligand>
</feature>
<feature type="binding site" evidence="7">
    <location>
        <position position="315"/>
    </location>
    <ligand>
        <name>Fe(3+)</name>
        <dbReference type="ChEBI" id="CHEBI:29034"/>
    </ligand>
</feature>
<comment type="cofactor">
    <cofactor evidence="7">
        <name>Zn(2+)</name>
        <dbReference type="ChEBI" id="CHEBI:29105"/>
    </cofactor>
    <cofactor evidence="7">
        <name>Fe(3+)</name>
        <dbReference type="ChEBI" id="CHEBI:29034"/>
    </cofactor>
    <text evidence="7">Binds 1 zinc or iron ion per subunit.</text>
</comment>
<keyword evidence="4 7" id="KW-0369">Histidine metabolism</keyword>
<evidence type="ECO:0000256" key="7">
    <source>
        <dbReference type="HAMAP-Rule" id="MF_00372"/>
    </source>
</evidence>
<evidence type="ECO:0000256" key="3">
    <source>
        <dbReference type="ARBA" id="ARBA00022801"/>
    </source>
</evidence>
<dbReference type="EC" id="3.5.2.7" evidence="1 7"/>
<dbReference type="InterPro" id="IPR005920">
    <property type="entry name" value="HutI"/>
</dbReference>
<evidence type="ECO:0000259" key="8">
    <source>
        <dbReference type="Pfam" id="PF01979"/>
    </source>
</evidence>
<dbReference type="UniPathway" id="UPA00379">
    <property type="reaction ID" value="UER00551"/>
</dbReference>
<dbReference type="InterPro" id="IPR032466">
    <property type="entry name" value="Metal_Hydrolase"/>
</dbReference>
<feature type="binding site" evidence="7">
    <location>
        <position position="319"/>
    </location>
    <ligand>
        <name>N-formimidoyl-L-glutamate</name>
        <dbReference type="ChEBI" id="CHEBI:58928"/>
    </ligand>
</feature>
<evidence type="ECO:0000313" key="10">
    <source>
        <dbReference type="Proteomes" id="UP000252405"/>
    </source>
</evidence>
<name>A0A368TQ85_9GAMM</name>
<dbReference type="AlphaFoldDB" id="A0A368TQ85"/>
<feature type="binding site" evidence="7">
    <location>
        <position position="142"/>
    </location>
    <ligand>
        <name>N-formimidoyl-L-glutamate</name>
        <dbReference type="ChEBI" id="CHEBI:58928"/>
    </ligand>
</feature>
<protein>
    <recommendedName>
        <fullName evidence="1 7">Imidazolonepropionase</fullName>
        <ecNumber evidence="1 7">3.5.2.7</ecNumber>
    </recommendedName>
    <alternativeName>
        <fullName evidence="7">Imidazolone-5-propionate hydrolase</fullName>
    </alternativeName>
</protein>
<accession>A0A368TQ85</accession>
<feature type="binding site" evidence="7">
    <location>
        <position position="320"/>
    </location>
    <ligand>
        <name>4-imidazolone-5-propanoate</name>
        <dbReference type="ChEBI" id="CHEBI:77893"/>
    </ligand>
</feature>
<feature type="domain" description="Amidohydrolase-related" evidence="8">
    <location>
        <begin position="61"/>
        <end position="398"/>
    </location>
</feature>
<feature type="binding site" evidence="7">
    <location>
        <position position="79"/>
    </location>
    <ligand>
        <name>4-imidazolone-5-propanoate</name>
        <dbReference type="ChEBI" id="CHEBI:77893"/>
    </ligand>
</feature>
<dbReference type="Gene3D" id="3.20.20.140">
    <property type="entry name" value="Metal-dependent hydrolases"/>
    <property type="match status" value="1"/>
</dbReference>
<organism evidence="9 10">
    <name type="scientific">Billgrantia montanilacus</name>
    <dbReference type="NCBI Taxonomy" id="2282305"/>
    <lineage>
        <taxon>Bacteria</taxon>
        <taxon>Pseudomonadati</taxon>
        <taxon>Pseudomonadota</taxon>
        <taxon>Gammaproteobacteria</taxon>
        <taxon>Oceanospirillales</taxon>
        <taxon>Halomonadaceae</taxon>
        <taxon>Billgrantia</taxon>
    </lineage>
</organism>
<dbReference type="CDD" id="cd01296">
    <property type="entry name" value="Imidazolone-5PH"/>
    <property type="match status" value="1"/>
</dbReference>
<sequence length="429" mass="45939">MTGTPQKRKLWRDVILFDGLDTLPEAMAVVVEGDRIDHVVPMAQLDEANAAGCEEMGRGGVMTPGLVDCHTHLVFGGSRADEFEKRLEGVSYEEIAQAGGGILSTVNATRAATEAELFASARPRLEALMRDGVTTVEIKSGYGLTVADELKMLRVARRLGQELPVRVVTTLLGAHALPPEFKDDSDAYIDLVCNEMIPAAVEQGLADAVDVFCEKIAFSVPQCKRVFEAAKAQGLPIKAHAEQLSNLGGSAAAARFGALSADHIEFLDEAGVEALREAGSVAVLLPGAFHTLRETQQPPIEALRAAAVPMAVATDANPGSSPIFNPTLMLNFACTLFRLTPRDALAGMTAHGARALGFYEERLRDMHPHGHGLGRIVAGAPADLCLWHVDTPAALAYAIQPGRLRQRVFAGSVTAQHRGEQHEGERRHD</sequence>
<comment type="pathway">
    <text evidence="7">Amino-acid degradation; L-histidine degradation into L-glutamate; N-formimidoyl-L-glutamate from L-histidine: step 3/3.</text>
</comment>
<dbReference type="GO" id="GO:0008270">
    <property type="term" value="F:zinc ion binding"/>
    <property type="evidence" value="ECO:0007669"/>
    <property type="project" value="UniProtKB-UniRule"/>
</dbReference>
<dbReference type="NCBIfam" id="TIGR01224">
    <property type="entry name" value="hutI"/>
    <property type="match status" value="1"/>
</dbReference>
<feature type="binding site" evidence="7">
    <location>
        <position position="175"/>
    </location>
    <ligand>
        <name>4-imidazolone-5-propanoate</name>
        <dbReference type="ChEBI" id="CHEBI:77893"/>
    </ligand>
</feature>
<comment type="similarity">
    <text evidence="7">Belongs to the metallo-dependent hydrolases superfamily. HutI family.</text>
</comment>
<comment type="function">
    <text evidence="7">Catalyzes the hydrolytic cleavage of the carbon-nitrogen bond in imidazolone-5-propanoate to yield N-formimidoyl-L-glutamate. It is the third step in the universal histidine degradation pathway.</text>
</comment>
<evidence type="ECO:0000313" key="9">
    <source>
        <dbReference type="EMBL" id="RCV86332.1"/>
    </source>
</evidence>
<feature type="binding site" evidence="7">
    <location>
        <position position="70"/>
    </location>
    <ligand>
        <name>Fe(3+)</name>
        <dbReference type="ChEBI" id="CHEBI:29034"/>
    </ligand>
</feature>
<dbReference type="PANTHER" id="PTHR42752">
    <property type="entry name" value="IMIDAZOLONEPROPIONASE"/>
    <property type="match status" value="1"/>
</dbReference>
<evidence type="ECO:0000256" key="1">
    <source>
        <dbReference type="ARBA" id="ARBA00012864"/>
    </source>
</evidence>
<evidence type="ECO:0000256" key="2">
    <source>
        <dbReference type="ARBA" id="ARBA00022723"/>
    </source>
</evidence>
<dbReference type="RefSeq" id="WP_114480925.1">
    <property type="nucleotide sequence ID" value="NZ_QPII01000026.1"/>
</dbReference>
<feature type="binding site" evidence="7">
    <location>
        <position position="240"/>
    </location>
    <ligand>
        <name>Zn(2+)</name>
        <dbReference type="ChEBI" id="CHEBI:29105"/>
    </ligand>
</feature>
<dbReference type="Pfam" id="PF01979">
    <property type="entry name" value="Amidohydro_1"/>
    <property type="match status" value="1"/>
</dbReference>
<dbReference type="InterPro" id="IPR006680">
    <property type="entry name" value="Amidohydro-rel"/>
</dbReference>
<dbReference type="EMBL" id="QPII01000026">
    <property type="protein sequence ID" value="RCV86332.1"/>
    <property type="molecule type" value="Genomic_DNA"/>
</dbReference>
<gene>
    <name evidence="7" type="primary">hutI</name>
    <name evidence="9" type="ORF">DU505_20985</name>
</gene>
<dbReference type="GO" id="GO:0005737">
    <property type="term" value="C:cytoplasm"/>
    <property type="evidence" value="ECO:0007669"/>
    <property type="project" value="UniProtKB-SubCell"/>
</dbReference>
<comment type="subcellular location">
    <subcellularLocation>
        <location evidence="7">Cytoplasm</location>
    </subcellularLocation>
</comment>
<keyword evidence="3 7" id="KW-0378">Hydrolase</keyword>
<feature type="binding site" evidence="7">
    <location>
        <position position="243"/>
    </location>
    <ligand>
        <name>4-imidazolone-5-propanoate</name>
        <dbReference type="ChEBI" id="CHEBI:77893"/>
    </ligand>
</feature>
<dbReference type="HAMAP" id="MF_00372">
    <property type="entry name" value="HutI"/>
    <property type="match status" value="1"/>
</dbReference>
<keyword evidence="10" id="KW-1185">Reference proteome</keyword>
<feature type="binding site" evidence="7">
    <location>
        <position position="240"/>
    </location>
    <ligand>
        <name>Fe(3+)</name>
        <dbReference type="ChEBI" id="CHEBI:29034"/>
    </ligand>
</feature>
<feature type="binding site" evidence="7">
    <location>
        <position position="72"/>
    </location>
    <ligand>
        <name>Fe(3+)</name>
        <dbReference type="ChEBI" id="CHEBI:29034"/>
    </ligand>
</feature>
<dbReference type="OrthoDB" id="9776455at2"/>
<feature type="binding site" evidence="7">
    <location>
        <position position="70"/>
    </location>
    <ligand>
        <name>Zn(2+)</name>
        <dbReference type="ChEBI" id="CHEBI:29105"/>
    </ligand>
</feature>
<evidence type="ECO:0000256" key="6">
    <source>
        <dbReference type="ARBA" id="ARBA00023004"/>
    </source>
</evidence>
<dbReference type="GO" id="GO:0050480">
    <property type="term" value="F:imidazolonepropionase activity"/>
    <property type="evidence" value="ECO:0007669"/>
    <property type="project" value="UniProtKB-UniRule"/>
</dbReference>
<evidence type="ECO:0000256" key="4">
    <source>
        <dbReference type="ARBA" id="ARBA00022808"/>
    </source>
</evidence>